<gene>
    <name evidence="10" type="ORF">HZY91_08395</name>
</gene>
<dbReference type="Gene3D" id="6.10.250.690">
    <property type="match status" value="1"/>
</dbReference>
<keyword evidence="1 6" id="KW-0597">Phosphoprotein</keyword>
<dbReference type="PROSITE" id="PS50110">
    <property type="entry name" value="RESPONSE_REGULATORY"/>
    <property type="match status" value="1"/>
</dbReference>
<dbReference type="InterPro" id="IPR011006">
    <property type="entry name" value="CheY-like_superfamily"/>
</dbReference>
<keyword evidence="2" id="KW-0902">Two-component regulatory system</keyword>
<evidence type="ECO:0000256" key="4">
    <source>
        <dbReference type="ARBA" id="ARBA00023125"/>
    </source>
</evidence>
<keyword evidence="11" id="KW-1185">Reference proteome</keyword>
<comment type="caution">
    <text evidence="10">The sequence shown here is derived from an EMBL/GenBank/DDBJ whole genome shotgun (WGS) entry which is preliminary data.</text>
</comment>
<dbReference type="SMART" id="SM00862">
    <property type="entry name" value="Trans_reg_C"/>
    <property type="match status" value="1"/>
</dbReference>
<dbReference type="Pfam" id="PF00486">
    <property type="entry name" value="Trans_reg_C"/>
    <property type="match status" value="1"/>
</dbReference>
<evidence type="ECO:0000256" key="7">
    <source>
        <dbReference type="PROSITE-ProRule" id="PRU01091"/>
    </source>
</evidence>
<proteinExistence type="predicted"/>
<sequence>MMERALIKDQHQVETNHQAELIEESQLLKAELVILDIMMPNMDGFEFLRKYRHKIDAPVIYLTARNLEQDKVHGFALGADDYIVKPFSILEFRSRIAAHLRREKRIKSSRLIDGNIFCDMLGKQFFVDEALIPLTASEYEICELLMLNQGQIFSKEDIYVQVYGYEGRGDSRSSITQRVKEIRQKFMLMNENPIKTVWGIGYKWERNL</sequence>
<evidence type="ECO:0000259" key="8">
    <source>
        <dbReference type="PROSITE" id="PS50110"/>
    </source>
</evidence>
<dbReference type="Gene3D" id="1.10.10.10">
    <property type="entry name" value="Winged helix-like DNA-binding domain superfamily/Winged helix DNA-binding domain"/>
    <property type="match status" value="1"/>
</dbReference>
<dbReference type="Gene3D" id="3.40.50.2300">
    <property type="match status" value="1"/>
</dbReference>
<evidence type="ECO:0000256" key="2">
    <source>
        <dbReference type="ARBA" id="ARBA00023012"/>
    </source>
</evidence>
<evidence type="ECO:0000256" key="6">
    <source>
        <dbReference type="PROSITE-ProRule" id="PRU00169"/>
    </source>
</evidence>
<dbReference type="SUPFAM" id="SSF52172">
    <property type="entry name" value="CheY-like"/>
    <property type="match status" value="1"/>
</dbReference>
<dbReference type="InterPro" id="IPR001789">
    <property type="entry name" value="Sig_transdc_resp-reg_receiver"/>
</dbReference>
<dbReference type="EMBL" id="JACBXQ010000005">
    <property type="protein sequence ID" value="MBG9986905.1"/>
    <property type="molecule type" value="Genomic_DNA"/>
</dbReference>
<keyword evidence="5" id="KW-0804">Transcription</keyword>
<evidence type="ECO:0000256" key="1">
    <source>
        <dbReference type="ARBA" id="ARBA00022553"/>
    </source>
</evidence>
<evidence type="ECO:0000256" key="5">
    <source>
        <dbReference type="ARBA" id="ARBA00023163"/>
    </source>
</evidence>
<dbReference type="InterPro" id="IPR001867">
    <property type="entry name" value="OmpR/PhoB-type_DNA-bd"/>
</dbReference>
<reference evidence="10 11" key="1">
    <citation type="submission" date="2020-07" db="EMBL/GenBank/DDBJ databases">
        <title>Facklamia lactis sp. nov., isolated from raw milk.</title>
        <authorList>
            <person name="Doll E.V."/>
            <person name="Huptas C."/>
            <person name="Staib L."/>
            <person name="Wenning M."/>
            <person name="Scherer S."/>
        </authorList>
    </citation>
    <scope>NUCLEOTIDE SEQUENCE [LARGE SCALE GENOMIC DNA]</scope>
    <source>
        <strain evidence="10 11">DSM 111018</strain>
    </source>
</reference>
<name>A0ABS0LRW4_9LACT</name>
<dbReference type="Pfam" id="PF00072">
    <property type="entry name" value="Response_reg"/>
    <property type="match status" value="1"/>
</dbReference>
<feature type="domain" description="OmpR/PhoB-type" evidence="9">
    <location>
        <begin position="107"/>
        <end position="206"/>
    </location>
</feature>
<dbReference type="CDD" id="cd00383">
    <property type="entry name" value="trans_reg_C"/>
    <property type="match status" value="1"/>
</dbReference>
<organism evidence="10 11">
    <name type="scientific">Facklamia lactis</name>
    <dbReference type="NCBI Taxonomy" id="2749967"/>
    <lineage>
        <taxon>Bacteria</taxon>
        <taxon>Bacillati</taxon>
        <taxon>Bacillota</taxon>
        <taxon>Bacilli</taxon>
        <taxon>Lactobacillales</taxon>
        <taxon>Aerococcaceae</taxon>
        <taxon>Facklamia</taxon>
    </lineage>
</organism>
<keyword evidence="3" id="KW-0805">Transcription regulation</keyword>
<accession>A0ABS0LRW4</accession>
<evidence type="ECO:0000313" key="11">
    <source>
        <dbReference type="Proteomes" id="UP000721415"/>
    </source>
</evidence>
<dbReference type="PROSITE" id="PS51755">
    <property type="entry name" value="OMPR_PHOB"/>
    <property type="match status" value="1"/>
</dbReference>
<dbReference type="InterPro" id="IPR036388">
    <property type="entry name" value="WH-like_DNA-bd_sf"/>
</dbReference>
<evidence type="ECO:0000256" key="3">
    <source>
        <dbReference type="ARBA" id="ARBA00023015"/>
    </source>
</evidence>
<evidence type="ECO:0000259" key="9">
    <source>
        <dbReference type="PROSITE" id="PS51755"/>
    </source>
</evidence>
<dbReference type="SMART" id="SM00448">
    <property type="entry name" value="REC"/>
    <property type="match status" value="1"/>
</dbReference>
<keyword evidence="4 7" id="KW-0238">DNA-binding</keyword>
<dbReference type="PANTHER" id="PTHR48111:SF2">
    <property type="entry name" value="RESPONSE REGULATOR SAER"/>
    <property type="match status" value="1"/>
</dbReference>
<dbReference type="InterPro" id="IPR039420">
    <property type="entry name" value="WalR-like"/>
</dbReference>
<protein>
    <submittedName>
        <fullName evidence="10">Response regulator transcription factor</fullName>
    </submittedName>
</protein>
<dbReference type="Proteomes" id="UP000721415">
    <property type="component" value="Unassembled WGS sequence"/>
</dbReference>
<feature type="DNA-binding region" description="OmpR/PhoB-type" evidence="7">
    <location>
        <begin position="107"/>
        <end position="206"/>
    </location>
</feature>
<feature type="modified residue" description="4-aspartylphosphate" evidence="6">
    <location>
        <position position="36"/>
    </location>
</feature>
<feature type="domain" description="Response regulatory" evidence="8">
    <location>
        <begin position="1"/>
        <end position="100"/>
    </location>
</feature>
<dbReference type="PANTHER" id="PTHR48111">
    <property type="entry name" value="REGULATOR OF RPOS"/>
    <property type="match status" value="1"/>
</dbReference>
<evidence type="ECO:0000313" key="10">
    <source>
        <dbReference type="EMBL" id="MBG9986905.1"/>
    </source>
</evidence>